<comment type="caution">
    <text evidence="3">The sequence shown here is derived from an EMBL/GenBank/DDBJ whole genome shotgun (WGS) entry which is preliminary data.</text>
</comment>
<dbReference type="Gene3D" id="1.25.40.10">
    <property type="entry name" value="Tetratricopeptide repeat domain"/>
    <property type="match status" value="1"/>
</dbReference>
<feature type="region of interest" description="Disordered" evidence="1">
    <location>
        <begin position="43"/>
        <end position="66"/>
    </location>
</feature>
<dbReference type="Proteomes" id="UP000749646">
    <property type="component" value="Unassembled WGS sequence"/>
</dbReference>
<dbReference type="InterPro" id="IPR011990">
    <property type="entry name" value="TPR-like_helical_dom_sf"/>
</dbReference>
<organism evidence="3 4">
    <name type="scientific">Modicella reniformis</name>
    <dbReference type="NCBI Taxonomy" id="1440133"/>
    <lineage>
        <taxon>Eukaryota</taxon>
        <taxon>Fungi</taxon>
        <taxon>Fungi incertae sedis</taxon>
        <taxon>Mucoromycota</taxon>
        <taxon>Mortierellomycotina</taxon>
        <taxon>Mortierellomycetes</taxon>
        <taxon>Mortierellales</taxon>
        <taxon>Mortierellaceae</taxon>
        <taxon>Modicella</taxon>
    </lineage>
</organism>
<feature type="domain" description="SET" evidence="2">
    <location>
        <begin position="31"/>
        <end position="219"/>
    </location>
</feature>
<dbReference type="SUPFAM" id="SSF82199">
    <property type="entry name" value="SET domain"/>
    <property type="match status" value="1"/>
</dbReference>
<name>A0A9P6SUT5_9FUNG</name>
<evidence type="ECO:0000259" key="2">
    <source>
        <dbReference type="PROSITE" id="PS50280"/>
    </source>
</evidence>
<dbReference type="InterPro" id="IPR050869">
    <property type="entry name" value="H3K4_H4K5_MeTrfase"/>
</dbReference>
<feature type="non-terminal residue" evidence="3">
    <location>
        <position position="1"/>
    </location>
</feature>
<dbReference type="OrthoDB" id="5945798at2759"/>
<feature type="compositionally biased region" description="Low complexity" evidence="1">
    <location>
        <begin position="112"/>
        <end position="127"/>
    </location>
</feature>
<proteinExistence type="predicted"/>
<gene>
    <name evidence="3" type="ORF">BGZ65_011244</name>
</gene>
<dbReference type="InterPro" id="IPR001214">
    <property type="entry name" value="SET_dom"/>
</dbReference>
<dbReference type="PROSITE" id="PS50280">
    <property type="entry name" value="SET"/>
    <property type="match status" value="1"/>
</dbReference>
<sequence length="492" mass="55260">DKEMEDLDHEMLKMVVMSLERLKNGTYKESEDAEILWTTTTPTTTTTTVDGHGSNGNNNNNINNNSQGERETLALTTYVFSTLLGHEAVSDPVLLTKYKEIATRVRDQLISSSSSSLPSSSPSSKFVFKSEESRGNQGSSSPLPPPVSELVPYLCRFHCNNFSIHDAQLFTLAEGTFPIGALFNHSCRPNAIVMYEGKVQIVRALEDIEPGQEVCTSYVDNGVQRLERRQLLKDKYFFDCCCPRCEDHSLQGIETDKTTTTKKKKTGFRILDDLIEGDQDGEDGKKKINGEWLTHQFDTIILPGARSLQVVGPSLQPPSTFTRASFTSYILHSLVPLIQTEVSEHVYTDRLFEIFKVLQETPHCRPKPFTTTVMTNATSFFNTCLEHQSWTLASKIGTFILAMYLMIYPRHHPLIGLHCFTLAKSLWNDVEGGGLTSVRLSHEMLKLARNILKVSHGTTTTTTTTFTNLRENEVFVQEVESFMKTVEMELGS</sequence>
<keyword evidence="4" id="KW-1185">Reference proteome</keyword>
<reference evidence="3" key="1">
    <citation type="journal article" date="2020" name="Fungal Divers.">
        <title>Resolving the Mortierellaceae phylogeny through synthesis of multi-gene phylogenetics and phylogenomics.</title>
        <authorList>
            <person name="Vandepol N."/>
            <person name="Liber J."/>
            <person name="Desiro A."/>
            <person name="Na H."/>
            <person name="Kennedy M."/>
            <person name="Barry K."/>
            <person name="Grigoriev I.V."/>
            <person name="Miller A.N."/>
            <person name="O'Donnell K."/>
            <person name="Stajich J.E."/>
            <person name="Bonito G."/>
        </authorList>
    </citation>
    <scope>NUCLEOTIDE SEQUENCE</scope>
    <source>
        <strain evidence="3">MES-2147</strain>
    </source>
</reference>
<feature type="region of interest" description="Disordered" evidence="1">
    <location>
        <begin position="112"/>
        <end position="144"/>
    </location>
</feature>
<evidence type="ECO:0000256" key="1">
    <source>
        <dbReference type="SAM" id="MobiDB-lite"/>
    </source>
</evidence>
<dbReference type="Gene3D" id="2.170.270.10">
    <property type="entry name" value="SET domain"/>
    <property type="match status" value="1"/>
</dbReference>
<dbReference type="AlphaFoldDB" id="A0A9P6SUT5"/>
<dbReference type="PANTHER" id="PTHR12197">
    <property type="entry name" value="HISTONE-LYSINE N-METHYLTRANSFERASE SMYD"/>
    <property type="match status" value="1"/>
</dbReference>
<evidence type="ECO:0000313" key="3">
    <source>
        <dbReference type="EMBL" id="KAG0005409.1"/>
    </source>
</evidence>
<dbReference type="EMBL" id="JAAAHW010000190">
    <property type="protein sequence ID" value="KAG0005409.1"/>
    <property type="molecule type" value="Genomic_DNA"/>
</dbReference>
<dbReference type="Pfam" id="PF00856">
    <property type="entry name" value="SET"/>
    <property type="match status" value="1"/>
</dbReference>
<dbReference type="CDD" id="cd20071">
    <property type="entry name" value="SET_SMYD"/>
    <property type="match status" value="1"/>
</dbReference>
<feature type="compositionally biased region" description="Low complexity" evidence="1">
    <location>
        <begin position="55"/>
        <end position="65"/>
    </location>
</feature>
<evidence type="ECO:0000313" key="4">
    <source>
        <dbReference type="Proteomes" id="UP000749646"/>
    </source>
</evidence>
<protein>
    <recommendedName>
        <fullName evidence="2">SET domain-containing protein</fullName>
    </recommendedName>
</protein>
<accession>A0A9P6SUT5</accession>
<dbReference type="InterPro" id="IPR046341">
    <property type="entry name" value="SET_dom_sf"/>
</dbReference>